<name>A0A833EBX8_CALS0</name>
<dbReference type="AlphaFoldDB" id="A0A833EBX8"/>
<keyword evidence="1" id="KW-0472">Membrane</keyword>
<reference evidence="2" key="1">
    <citation type="journal article" date="2020" name="ISME J.">
        <title>Gammaproteobacteria mediating utilization of methyl-, sulfur- and petroleum organic compounds in deep ocean hydrothermal plumes.</title>
        <authorList>
            <person name="Zhou Z."/>
            <person name="Liu Y."/>
            <person name="Pan J."/>
            <person name="Cron B.R."/>
            <person name="Toner B.M."/>
            <person name="Anantharaman K."/>
            <person name="Breier J.A."/>
            <person name="Dick G.J."/>
            <person name="Li M."/>
        </authorList>
    </citation>
    <scope>NUCLEOTIDE SEQUENCE</scope>
    <source>
        <strain evidence="2">SZUA-1515</strain>
    </source>
</reference>
<dbReference type="Gene3D" id="1.10.1760.20">
    <property type="match status" value="1"/>
</dbReference>
<evidence type="ECO:0000256" key="1">
    <source>
        <dbReference type="SAM" id="Phobius"/>
    </source>
</evidence>
<gene>
    <name evidence="2" type="primary">thiW</name>
    <name evidence="2" type="ORF">EYH45_01830</name>
</gene>
<dbReference type="Proteomes" id="UP000608579">
    <property type="component" value="Unassembled WGS sequence"/>
</dbReference>
<feature type="transmembrane region" description="Helical" evidence="1">
    <location>
        <begin position="107"/>
        <end position="131"/>
    </location>
</feature>
<feature type="transmembrane region" description="Helical" evidence="1">
    <location>
        <begin position="42"/>
        <end position="63"/>
    </location>
</feature>
<dbReference type="PIRSF" id="PIRSF024534">
    <property type="entry name" value="ThiW"/>
    <property type="match status" value="1"/>
</dbReference>
<dbReference type="EMBL" id="DQVM01000033">
    <property type="protein sequence ID" value="HIQ29285.1"/>
    <property type="molecule type" value="Genomic_DNA"/>
</dbReference>
<evidence type="ECO:0000313" key="3">
    <source>
        <dbReference type="Proteomes" id="UP000608579"/>
    </source>
</evidence>
<protein>
    <submittedName>
        <fullName evidence="2">Energy coupling factor transporter S component ThiW</fullName>
    </submittedName>
</protein>
<feature type="transmembrane region" description="Helical" evidence="1">
    <location>
        <begin position="12"/>
        <end position="35"/>
    </location>
</feature>
<keyword evidence="1" id="KW-0812">Transmembrane</keyword>
<dbReference type="Pfam" id="PF09512">
    <property type="entry name" value="ThiW"/>
    <property type="match status" value="1"/>
</dbReference>
<dbReference type="InterPro" id="IPR012652">
    <property type="entry name" value="ThiW"/>
</dbReference>
<proteinExistence type="predicted"/>
<organism evidence="2 3">
    <name type="scientific">Caldiarchaeum subterraneum</name>
    <dbReference type="NCBI Taxonomy" id="311458"/>
    <lineage>
        <taxon>Archaea</taxon>
        <taxon>Nitrososphaerota</taxon>
        <taxon>Candidatus Caldarchaeales</taxon>
        <taxon>Candidatus Caldarchaeaceae</taxon>
        <taxon>Candidatus Caldarchaeum</taxon>
    </lineage>
</organism>
<sequence>MKPKPLAVKIGYASVFTALGIVLAHTFFFSIFGTLAFPGQHLVNAVAGVMLGPWWASLVAALVGTYRNAVGIGTLFAYPGGIPGALVVGFAYRLLRRRYGVKASLAAALLEPVGTVIIGGTTSLLVIAPVINPAAAELVTQLGVAGALIQFYTGWALSSVPGAIIGYSLLVALHRFQAVKIE</sequence>
<comment type="caution">
    <text evidence="2">The sequence shown here is derived from an EMBL/GenBank/DDBJ whole genome shotgun (WGS) entry which is preliminary data.</text>
</comment>
<dbReference type="NCBIfam" id="TIGR02359">
    <property type="entry name" value="thiW"/>
    <property type="match status" value="1"/>
</dbReference>
<evidence type="ECO:0000313" key="2">
    <source>
        <dbReference type="EMBL" id="HIQ29285.1"/>
    </source>
</evidence>
<feature type="transmembrane region" description="Helical" evidence="1">
    <location>
        <begin position="151"/>
        <end position="173"/>
    </location>
</feature>
<feature type="transmembrane region" description="Helical" evidence="1">
    <location>
        <begin position="75"/>
        <end position="95"/>
    </location>
</feature>
<accession>A0A833EBX8</accession>
<keyword evidence="1" id="KW-1133">Transmembrane helix</keyword>